<dbReference type="AlphaFoldDB" id="W7IXP5"/>
<evidence type="ECO:0000313" key="15">
    <source>
        <dbReference type="EMBL" id="EWC58809.1"/>
    </source>
</evidence>
<dbReference type="eggNOG" id="COG0558">
    <property type="taxonomic scope" value="Bacteria"/>
</dbReference>
<evidence type="ECO:0000256" key="5">
    <source>
        <dbReference type="ARBA" id="ARBA00022692"/>
    </source>
</evidence>
<feature type="region of interest" description="Disordered" evidence="13">
    <location>
        <begin position="1"/>
        <end position="26"/>
    </location>
</feature>
<dbReference type="GO" id="GO:0016020">
    <property type="term" value="C:membrane"/>
    <property type="evidence" value="ECO:0007669"/>
    <property type="project" value="UniProtKB-SubCell"/>
</dbReference>
<dbReference type="GO" id="GO:0008444">
    <property type="term" value="F:CDP-diacylglycerol-glycerol-3-phosphate 3-phosphatidyltransferase activity"/>
    <property type="evidence" value="ECO:0007669"/>
    <property type="project" value="UniProtKB-UniRule"/>
</dbReference>
<dbReference type="PATRIC" id="fig|909613.9.peg.5927"/>
<dbReference type="EC" id="2.7.8.5" evidence="11"/>
<dbReference type="InterPro" id="IPR048254">
    <property type="entry name" value="CDP_ALCOHOL_P_TRANSF_CS"/>
</dbReference>
<keyword evidence="3" id="KW-0444">Lipid biosynthesis</keyword>
<evidence type="ECO:0000256" key="10">
    <source>
        <dbReference type="ARBA" id="ARBA00023264"/>
    </source>
</evidence>
<dbReference type="InterPro" id="IPR004570">
    <property type="entry name" value="Phosphatidylglycerol_P_synth"/>
</dbReference>
<evidence type="ECO:0000256" key="14">
    <source>
        <dbReference type="SAM" id="Phobius"/>
    </source>
</evidence>
<dbReference type="UniPathway" id="UPA00085"/>
<accession>W7IXP5</accession>
<dbReference type="Pfam" id="PF01066">
    <property type="entry name" value="CDP-OH_P_transf"/>
    <property type="match status" value="1"/>
</dbReference>
<reference evidence="15 16" key="1">
    <citation type="journal article" date="2014" name="Genome Announc.">
        <title>Draft Genome Sequence of the Antitrypanosomally Active Sponge-Associated Bacterium Actinokineospora sp. Strain EG49.</title>
        <authorList>
            <person name="Harjes J."/>
            <person name="Ryu T."/>
            <person name="Abdelmohsen U.R."/>
            <person name="Moitinho-Silva L."/>
            <person name="Horn H."/>
            <person name="Ravasi T."/>
            <person name="Hentschel U."/>
        </authorList>
    </citation>
    <scope>NUCLEOTIDE SEQUENCE [LARGE SCALE GENOMIC DNA]</scope>
    <source>
        <strain evidence="15 16">EG49</strain>
    </source>
</reference>
<dbReference type="Gene3D" id="1.20.120.1760">
    <property type="match status" value="1"/>
</dbReference>
<feature type="transmembrane region" description="Helical" evidence="14">
    <location>
        <begin position="141"/>
        <end position="159"/>
    </location>
</feature>
<keyword evidence="5 14" id="KW-0812">Transmembrane</keyword>
<evidence type="ECO:0000256" key="4">
    <source>
        <dbReference type="ARBA" id="ARBA00022679"/>
    </source>
</evidence>
<proteinExistence type="inferred from homology"/>
<dbReference type="NCBIfam" id="TIGR00560">
    <property type="entry name" value="pgsA"/>
    <property type="match status" value="1"/>
</dbReference>
<keyword evidence="4 12" id="KW-0808">Transferase</keyword>
<keyword evidence="9" id="KW-0594">Phospholipid biosynthesis</keyword>
<keyword evidence="16" id="KW-1185">Reference proteome</keyword>
<comment type="caution">
    <text evidence="15">The sequence shown here is derived from an EMBL/GenBank/DDBJ whole genome shotgun (WGS) entry which is preliminary data.</text>
</comment>
<keyword evidence="7" id="KW-0443">Lipid metabolism</keyword>
<evidence type="ECO:0000256" key="1">
    <source>
        <dbReference type="ARBA" id="ARBA00004141"/>
    </source>
</evidence>
<feature type="transmembrane region" description="Helical" evidence="14">
    <location>
        <begin position="180"/>
        <end position="198"/>
    </location>
</feature>
<keyword evidence="8 14" id="KW-0472">Membrane</keyword>
<keyword evidence="10" id="KW-1208">Phospholipid metabolism</keyword>
<evidence type="ECO:0000256" key="11">
    <source>
        <dbReference type="NCBIfam" id="TIGR00560"/>
    </source>
</evidence>
<feature type="transmembrane region" description="Helical" evidence="14">
    <location>
        <begin position="55"/>
        <end position="75"/>
    </location>
</feature>
<protein>
    <recommendedName>
        <fullName evidence="11">CDP-diacylglycerol--glycerol-3-phosphate 3-phosphatidyltransferase</fullName>
        <ecNumber evidence="11">2.7.8.5</ecNumber>
    </recommendedName>
</protein>
<evidence type="ECO:0000256" key="3">
    <source>
        <dbReference type="ARBA" id="ARBA00022516"/>
    </source>
</evidence>
<evidence type="ECO:0000256" key="7">
    <source>
        <dbReference type="ARBA" id="ARBA00023098"/>
    </source>
</evidence>
<gene>
    <name evidence="15" type="ORF">UO65_5926</name>
</gene>
<evidence type="ECO:0000256" key="6">
    <source>
        <dbReference type="ARBA" id="ARBA00022989"/>
    </source>
</evidence>
<feature type="transmembrane region" description="Helical" evidence="14">
    <location>
        <begin position="82"/>
        <end position="101"/>
    </location>
</feature>
<dbReference type="GO" id="GO:0046474">
    <property type="term" value="P:glycerophospholipid biosynthetic process"/>
    <property type="evidence" value="ECO:0007669"/>
    <property type="project" value="TreeGrafter"/>
</dbReference>
<dbReference type="PANTHER" id="PTHR14269:SF52">
    <property type="entry name" value="PHOSPHATIDYLGLYCEROPHOSPHATE SYNTHASE-RELATED"/>
    <property type="match status" value="1"/>
</dbReference>
<dbReference type="PANTHER" id="PTHR14269">
    <property type="entry name" value="CDP-DIACYLGLYCEROL--GLYCEROL-3-PHOSPHATE 3-PHOSPHATIDYLTRANSFERASE-RELATED"/>
    <property type="match status" value="1"/>
</dbReference>
<dbReference type="Proteomes" id="UP000019277">
    <property type="component" value="Unassembled WGS sequence"/>
</dbReference>
<organism evidence="15 16">
    <name type="scientific">Actinokineospora spheciospongiae</name>
    <dbReference type="NCBI Taxonomy" id="909613"/>
    <lineage>
        <taxon>Bacteria</taxon>
        <taxon>Bacillati</taxon>
        <taxon>Actinomycetota</taxon>
        <taxon>Actinomycetes</taxon>
        <taxon>Pseudonocardiales</taxon>
        <taxon>Pseudonocardiaceae</taxon>
        <taxon>Actinokineospora</taxon>
    </lineage>
</organism>
<dbReference type="PROSITE" id="PS00379">
    <property type="entry name" value="CDP_ALCOHOL_P_TRANSF"/>
    <property type="match status" value="1"/>
</dbReference>
<accession>A0A8E3BGV2</accession>
<keyword evidence="6 14" id="KW-1133">Transmembrane helix</keyword>
<sequence>MSAAATGGPGEAVEGPECTESPAGPADLAQPVAAAVPEHHAPALPEPTQVPVLNIANMLTVSRLLLVPVFLAALFTEDGADTFWRLVAWAIFAVASVTDHIDGRLARKHGLITDFGKIADPIADKALTGSALVGLSLLGDLPWWVTLVIAVREIGVTLLRFWVIRHGVIPASRGGKAKTLAQVLAIGLFLLPLPALFVPFNWTVMGIAVALTVVTGVDYVIRAIRLRARGKRALVT</sequence>
<evidence type="ECO:0000256" key="9">
    <source>
        <dbReference type="ARBA" id="ARBA00023209"/>
    </source>
</evidence>
<evidence type="ECO:0000256" key="8">
    <source>
        <dbReference type="ARBA" id="ARBA00023136"/>
    </source>
</evidence>
<name>W7IXP5_9PSEU</name>
<dbReference type="InterPro" id="IPR000462">
    <property type="entry name" value="CDP-OH_P_trans"/>
</dbReference>
<dbReference type="InterPro" id="IPR043130">
    <property type="entry name" value="CDP-OH_PTrfase_TM_dom"/>
</dbReference>
<dbReference type="STRING" id="909613.UO65_5926"/>
<feature type="transmembrane region" description="Helical" evidence="14">
    <location>
        <begin position="204"/>
        <end position="221"/>
    </location>
</feature>
<dbReference type="InterPro" id="IPR050324">
    <property type="entry name" value="CDP-alcohol_PTase-I"/>
</dbReference>
<comment type="subcellular location">
    <subcellularLocation>
        <location evidence="1">Membrane</location>
        <topology evidence="1">Multi-pass membrane protein</topology>
    </subcellularLocation>
</comment>
<evidence type="ECO:0000256" key="13">
    <source>
        <dbReference type="SAM" id="MobiDB-lite"/>
    </source>
</evidence>
<evidence type="ECO:0000256" key="2">
    <source>
        <dbReference type="ARBA" id="ARBA00010441"/>
    </source>
</evidence>
<evidence type="ECO:0000256" key="12">
    <source>
        <dbReference type="RuleBase" id="RU003750"/>
    </source>
</evidence>
<comment type="similarity">
    <text evidence="2 12">Belongs to the CDP-alcohol phosphatidyltransferase class-I family.</text>
</comment>
<dbReference type="EMBL" id="AYXG01000228">
    <property type="protein sequence ID" value="EWC58809.1"/>
    <property type="molecule type" value="Genomic_DNA"/>
</dbReference>
<evidence type="ECO:0000313" key="16">
    <source>
        <dbReference type="Proteomes" id="UP000019277"/>
    </source>
</evidence>